<reference evidence="2 3" key="1">
    <citation type="submission" date="2020-04" db="EMBL/GenBank/DDBJ databases">
        <authorList>
            <person name="Klaysubun C."/>
            <person name="Duangmal K."/>
            <person name="Lipun K."/>
        </authorList>
    </citation>
    <scope>NUCLEOTIDE SEQUENCE [LARGE SCALE GENOMIC DNA]</scope>
    <source>
        <strain evidence="2 3">K10HN5</strain>
    </source>
</reference>
<dbReference type="InterPro" id="IPR036390">
    <property type="entry name" value="WH_DNA-bd_sf"/>
</dbReference>
<dbReference type="SUPFAM" id="SSF53067">
    <property type="entry name" value="Actin-like ATPase domain"/>
    <property type="match status" value="1"/>
</dbReference>
<name>A0ABX1SKP0_9PSEU</name>
<sequence>MARSSSGSDQDGPVAPLTAGVAPSLLREMNQRLLLDRLFTAGPATRPQLARTAGLSQPTVIAALDDLERAGLVTAGAGGGRRLGRPAKLYAANPTAGSVAGIDIGRGWLHLRVADLLGDTLSELSVRNTAKSAAALVELTARSLEEAAEKAGLSAGSVTHTAIGSPGVLDPRRGGVRYAANLPGWHQAGLAQALADRIGPAISVDNDANLAALAELTYGAARGLKDVAYLTVGSGVGVGLVLNGRVYRGFTGAAGEVGYLPIGERSSTARAGRAARGMLEEAVAADAVVRYARQAGLTGRITAERVFELAHHGEPRALEAIAEEGRQLALAVASIAALLDPELIVLGGRVGQNLDLLEPAITAALREVTPMRPTLVAGELGEDAVVRGAIARGTILARETVFTDRGAASG</sequence>
<gene>
    <name evidence="2" type="ORF">HF526_29310</name>
</gene>
<evidence type="ECO:0000313" key="2">
    <source>
        <dbReference type="EMBL" id="NMI01363.1"/>
    </source>
</evidence>
<evidence type="ECO:0000313" key="3">
    <source>
        <dbReference type="Proteomes" id="UP000820669"/>
    </source>
</evidence>
<comment type="similarity">
    <text evidence="1">Belongs to the ROK (NagC/XylR) family.</text>
</comment>
<dbReference type="EMBL" id="JAAXLA010000082">
    <property type="protein sequence ID" value="NMI01363.1"/>
    <property type="molecule type" value="Genomic_DNA"/>
</dbReference>
<dbReference type="InterPro" id="IPR043129">
    <property type="entry name" value="ATPase_NBD"/>
</dbReference>
<dbReference type="SUPFAM" id="SSF46785">
    <property type="entry name" value="Winged helix' DNA-binding domain"/>
    <property type="match status" value="1"/>
</dbReference>
<proteinExistence type="inferred from homology"/>
<evidence type="ECO:0000256" key="1">
    <source>
        <dbReference type="ARBA" id="ARBA00006479"/>
    </source>
</evidence>
<organism evidence="2 3">
    <name type="scientific">Pseudonocardia acidicola</name>
    <dbReference type="NCBI Taxonomy" id="2724939"/>
    <lineage>
        <taxon>Bacteria</taxon>
        <taxon>Bacillati</taxon>
        <taxon>Actinomycetota</taxon>
        <taxon>Actinomycetes</taxon>
        <taxon>Pseudonocardiales</taxon>
        <taxon>Pseudonocardiaceae</taxon>
        <taxon>Pseudonocardia</taxon>
    </lineage>
</organism>
<dbReference type="PANTHER" id="PTHR18964">
    <property type="entry name" value="ROK (REPRESSOR, ORF, KINASE) FAMILY"/>
    <property type="match status" value="1"/>
</dbReference>
<dbReference type="PANTHER" id="PTHR18964:SF149">
    <property type="entry name" value="BIFUNCTIONAL UDP-N-ACETYLGLUCOSAMINE 2-EPIMERASE_N-ACETYLMANNOSAMINE KINASE"/>
    <property type="match status" value="1"/>
</dbReference>
<dbReference type="InterPro" id="IPR000600">
    <property type="entry name" value="ROK"/>
</dbReference>
<dbReference type="Gene3D" id="1.10.10.10">
    <property type="entry name" value="Winged helix-like DNA-binding domain superfamily/Winged helix DNA-binding domain"/>
    <property type="match status" value="1"/>
</dbReference>
<comment type="caution">
    <text evidence="2">The sequence shown here is derived from an EMBL/GenBank/DDBJ whole genome shotgun (WGS) entry which is preliminary data.</text>
</comment>
<dbReference type="InterPro" id="IPR036388">
    <property type="entry name" value="WH-like_DNA-bd_sf"/>
</dbReference>
<dbReference type="Gene3D" id="3.30.420.40">
    <property type="match status" value="2"/>
</dbReference>
<dbReference type="Proteomes" id="UP000820669">
    <property type="component" value="Unassembled WGS sequence"/>
</dbReference>
<dbReference type="RefSeq" id="WP_169384823.1">
    <property type="nucleotide sequence ID" value="NZ_JAAXLA010000082.1"/>
</dbReference>
<accession>A0ABX1SKP0</accession>
<keyword evidence="3" id="KW-1185">Reference proteome</keyword>
<dbReference type="Pfam" id="PF00480">
    <property type="entry name" value="ROK"/>
    <property type="match status" value="1"/>
</dbReference>
<protein>
    <submittedName>
        <fullName evidence="2">ROK family transcriptional regulator</fullName>
    </submittedName>
</protein>